<gene>
    <name evidence="2" type="ORF">KGF57_002952</name>
</gene>
<dbReference type="AlphaFoldDB" id="A0AAD5BE89"/>
<dbReference type="RefSeq" id="XP_051608389.1">
    <property type="nucleotide sequence ID" value="XM_051752320.1"/>
</dbReference>
<proteinExistence type="predicted"/>
<keyword evidence="3" id="KW-1185">Reference proteome</keyword>
<evidence type="ECO:0000313" key="2">
    <source>
        <dbReference type="EMBL" id="KAI5957686.1"/>
    </source>
</evidence>
<dbReference type="GeneID" id="76151011"/>
<comment type="caution">
    <text evidence="2">The sequence shown here is derived from an EMBL/GenBank/DDBJ whole genome shotgun (WGS) entry which is preliminary data.</text>
</comment>
<name>A0AAD5BE89_9ASCO</name>
<feature type="region of interest" description="Disordered" evidence="1">
    <location>
        <begin position="56"/>
        <end position="82"/>
    </location>
</feature>
<dbReference type="EMBL" id="JAIHNG010000120">
    <property type="protein sequence ID" value="KAI5957686.1"/>
    <property type="molecule type" value="Genomic_DNA"/>
</dbReference>
<organism evidence="2 3">
    <name type="scientific">Candida theae</name>
    <dbReference type="NCBI Taxonomy" id="1198502"/>
    <lineage>
        <taxon>Eukaryota</taxon>
        <taxon>Fungi</taxon>
        <taxon>Dikarya</taxon>
        <taxon>Ascomycota</taxon>
        <taxon>Saccharomycotina</taxon>
        <taxon>Pichiomycetes</taxon>
        <taxon>Debaryomycetaceae</taxon>
        <taxon>Candida/Lodderomyces clade</taxon>
        <taxon>Candida</taxon>
    </lineage>
</organism>
<evidence type="ECO:0000256" key="1">
    <source>
        <dbReference type="SAM" id="MobiDB-lite"/>
    </source>
</evidence>
<protein>
    <submittedName>
        <fullName evidence="2">Uncharacterized protein</fullName>
    </submittedName>
</protein>
<dbReference type="Proteomes" id="UP001204833">
    <property type="component" value="Unassembled WGS sequence"/>
</dbReference>
<sequence length="126" mass="14413">MEHAVEDHLKIILPMIRLCFVNSLSDDFASGTAIDHGFKSLVDVAVISFCRNYKDKEEREERETNDNRDIEDPRTAGGLEKNDIKSWKDMKMVMQKEIAVANLNFKVLTTQTSLNKTSNRNVTSLH</sequence>
<reference evidence="2 3" key="1">
    <citation type="journal article" date="2022" name="DNA Res.">
        <title>Genome analysis of five recently described species of the CUG-Ser clade uncovers Candida theae as a new hybrid lineage with pathogenic potential in the Candida parapsilosis species complex.</title>
        <authorList>
            <person name="Mixao V."/>
            <person name="Del Olmo V."/>
            <person name="Hegedusova E."/>
            <person name="Saus E."/>
            <person name="Pryszcz L."/>
            <person name="Cillingova A."/>
            <person name="Nosek J."/>
            <person name="Gabaldon T."/>
        </authorList>
    </citation>
    <scope>NUCLEOTIDE SEQUENCE [LARGE SCALE GENOMIC DNA]</scope>
    <source>
        <strain evidence="2 3">CBS 12239</strain>
    </source>
</reference>
<evidence type="ECO:0000313" key="3">
    <source>
        <dbReference type="Proteomes" id="UP001204833"/>
    </source>
</evidence>
<accession>A0AAD5BE89</accession>